<protein>
    <submittedName>
        <fullName evidence="1">Uncharacterized protein</fullName>
    </submittedName>
</protein>
<keyword evidence="2" id="KW-1185">Reference proteome</keyword>
<organism evidence="1 2">
    <name type="scientific">Nesidiocoris tenuis</name>
    <dbReference type="NCBI Taxonomy" id="355587"/>
    <lineage>
        <taxon>Eukaryota</taxon>
        <taxon>Metazoa</taxon>
        <taxon>Ecdysozoa</taxon>
        <taxon>Arthropoda</taxon>
        <taxon>Hexapoda</taxon>
        <taxon>Insecta</taxon>
        <taxon>Pterygota</taxon>
        <taxon>Neoptera</taxon>
        <taxon>Paraneoptera</taxon>
        <taxon>Hemiptera</taxon>
        <taxon>Heteroptera</taxon>
        <taxon>Panheteroptera</taxon>
        <taxon>Cimicomorpha</taxon>
        <taxon>Miridae</taxon>
        <taxon>Dicyphina</taxon>
        <taxon>Nesidiocoris</taxon>
    </lineage>
</organism>
<reference evidence="1 2" key="1">
    <citation type="submission" date="2020-02" db="EMBL/GenBank/DDBJ databases">
        <authorList>
            <person name="Ferguson B K."/>
        </authorList>
    </citation>
    <scope>NUCLEOTIDE SEQUENCE [LARGE SCALE GENOMIC DNA]</scope>
</reference>
<dbReference type="Proteomes" id="UP000479000">
    <property type="component" value="Unassembled WGS sequence"/>
</dbReference>
<dbReference type="AlphaFoldDB" id="A0A6H5HIB4"/>
<evidence type="ECO:0000313" key="2">
    <source>
        <dbReference type="Proteomes" id="UP000479000"/>
    </source>
</evidence>
<gene>
    <name evidence="1" type="ORF">NTEN_LOCUS21179</name>
</gene>
<sequence>PDRLADEQIFRERGDLQKRYLPMEKCGFCPRAAPVRVKQAARVRVKRATPVRWNRAARARWNRAATLLVTNPPEMNWVNRRMVIITIIVLKSSQNMIEL</sequence>
<name>A0A6H5HIB4_9HEMI</name>
<evidence type="ECO:0000313" key="1">
    <source>
        <dbReference type="EMBL" id="CAB0017100.1"/>
    </source>
</evidence>
<dbReference type="EMBL" id="CADCXU010030832">
    <property type="protein sequence ID" value="CAB0017100.1"/>
    <property type="molecule type" value="Genomic_DNA"/>
</dbReference>
<proteinExistence type="predicted"/>
<accession>A0A6H5HIB4</accession>
<feature type="non-terminal residue" evidence="1">
    <location>
        <position position="1"/>
    </location>
</feature>